<dbReference type="GO" id="GO:0017116">
    <property type="term" value="F:single-stranded DNA helicase activity"/>
    <property type="evidence" value="ECO:0007669"/>
    <property type="project" value="TreeGrafter"/>
</dbReference>
<evidence type="ECO:0000256" key="3">
    <source>
        <dbReference type="ARBA" id="ARBA00022763"/>
    </source>
</evidence>
<dbReference type="SMART" id="SM00382">
    <property type="entry name" value="AAA"/>
    <property type="match status" value="1"/>
</dbReference>
<evidence type="ECO:0000313" key="13">
    <source>
        <dbReference type="EMBL" id="BAX82368.1"/>
    </source>
</evidence>
<dbReference type="GO" id="GO:0005524">
    <property type="term" value="F:ATP binding"/>
    <property type="evidence" value="ECO:0007669"/>
    <property type="project" value="UniProtKB-UniRule"/>
</dbReference>
<keyword evidence="7 11" id="KW-0067">ATP-binding</keyword>
<dbReference type="KEGG" id="mbas:ALGA_4077"/>
<evidence type="ECO:0000256" key="6">
    <source>
        <dbReference type="ARBA" id="ARBA00022839"/>
    </source>
</evidence>
<dbReference type="PANTHER" id="PTHR43788:SF6">
    <property type="entry name" value="DNA HELICASE B"/>
    <property type="match status" value="1"/>
</dbReference>
<feature type="domain" description="AAA+ ATPase" evidence="12">
    <location>
        <begin position="168"/>
        <end position="324"/>
    </location>
</feature>
<comment type="function">
    <text evidence="11">A helicase/nuclease that prepares dsDNA breaks (DSB) for recombinational DNA repair. Binds to DSBs and unwinds DNA via a highly rapid and processive ATP-dependent bidirectional helicase activity. Unwinds dsDNA until it encounters a Chi (crossover hotspot instigator) sequence from the 3' direction. Cuts ssDNA a few nucleotides 3' to the Chi site. The properties and activities of the enzyme are changed at Chi. The Chi-altered holoenzyme produces a long 3'-ssDNA overhang and facilitates RecA-binding to the ssDNA for homologous DNA recombination and repair. Holoenzyme degrades any linearized DNA that is unable to undergo homologous recombination. In the holoenzyme this subunit has ssDNA-dependent ATPase and 5'-3' helicase activity. When added to pre-assembled RecBC greatly stimulates nuclease activity and augments holoenzyme processivity. Negatively regulates the RecA-loading ability of RecBCD.</text>
</comment>
<evidence type="ECO:0000256" key="4">
    <source>
        <dbReference type="ARBA" id="ARBA00022801"/>
    </source>
</evidence>
<keyword evidence="6 11" id="KW-0269">Exonuclease</keyword>
<dbReference type="GO" id="GO:0000724">
    <property type="term" value="P:double-strand break repair via homologous recombination"/>
    <property type="evidence" value="ECO:0007669"/>
    <property type="project" value="UniProtKB-UniRule"/>
</dbReference>
<dbReference type="RefSeq" id="WP_096432614.1">
    <property type="nucleotide sequence ID" value="NZ_AP018042.1"/>
</dbReference>
<evidence type="ECO:0000256" key="2">
    <source>
        <dbReference type="ARBA" id="ARBA00022741"/>
    </source>
</evidence>
<accession>A0A1Y1CPJ9</accession>
<dbReference type="GO" id="GO:0016887">
    <property type="term" value="F:ATP hydrolysis activity"/>
    <property type="evidence" value="ECO:0007669"/>
    <property type="project" value="RHEA"/>
</dbReference>
<evidence type="ECO:0000256" key="10">
    <source>
        <dbReference type="ARBA" id="ARBA00023235"/>
    </source>
</evidence>
<protein>
    <recommendedName>
        <fullName evidence="11">RecBCD enzyme subunit RecD</fullName>
        <ecNumber evidence="11">5.6.2.3</ecNumber>
    </recommendedName>
    <alternativeName>
        <fullName evidence="11">DNA 5'-3' helicase subunit RecD</fullName>
    </alternativeName>
    <alternativeName>
        <fullName evidence="11">Exonuclease V subunit RecD</fullName>
        <shortName evidence="11">ExoV subunit RecD</shortName>
    </alternativeName>
    <alternativeName>
        <fullName evidence="11">Helicase/nuclease RecBCD subunit RecD</fullName>
    </alternativeName>
</protein>
<dbReference type="Gene3D" id="1.10.10.1020">
    <property type="entry name" value="RecBCD complex, subunit RecD, N-terminal domain"/>
    <property type="match status" value="1"/>
</dbReference>
<keyword evidence="14" id="KW-1185">Reference proteome</keyword>
<dbReference type="HAMAP" id="MF_01487">
    <property type="entry name" value="RecD"/>
    <property type="match status" value="1"/>
</dbReference>
<dbReference type="InterPro" id="IPR027785">
    <property type="entry name" value="UvrD-like_helicase_C"/>
</dbReference>
<evidence type="ECO:0000313" key="14">
    <source>
        <dbReference type="Proteomes" id="UP000218267"/>
    </source>
</evidence>
<comment type="miscellaneous">
    <text evidence="11">In the RecBCD complex, RecB has a slow 3'-5' helicase, an exonuclease activity and loads RecA onto ssDNA, RecD has a fast 5'-3' helicase activity, while RecC stimulates the ATPase and processivity of the RecB helicase and contributes to recognition of the Chi site.</text>
</comment>
<dbReference type="AlphaFoldDB" id="A0A1Y1CPJ9"/>
<dbReference type="GO" id="GO:0009338">
    <property type="term" value="C:exodeoxyribonuclease V complex"/>
    <property type="evidence" value="ECO:0007669"/>
    <property type="project" value="InterPro"/>
</dbReference>
<dbReference type="InterPro" id="IPR050534">
    <property type="entry name" value="Coronavir_polyprotein_1ab"/>
</dbReference>
<dbReference type="CDD" id="cd17933">
    <property type="entry name" value="DEXSc_RecD-like"/>
    <property type="match status" value="1"/>
</dbReference>
<keyword evidence="8 11" id="KW-0238">DNA-binding</keyword>
<comment type="catalytic activity">
    <reaction evidence="11">
        <text>ATP + H2O = ADP + phosphate + H(+)</text>
        <dbReference type="Rhea" id="RHEA:13065"/>
        <dbReference type="ChEBI" id="CHEBI:15377"/>
        <dbReference type="ChEBI" id="CHEBI:15378"/>
        <dbReference type="ChEBI" id="CHEBI:30616"/>
        <dbReference type="ChEBI" id="CHEBI:43474"/>
        <dbReference type="ChEBI" id="CHEBI:456216"/>
        <dbReference type="EC" id="5.6.2.3"/>
    </reaction>
</comment>
<keyword evidence="2 11" id="KW-0547">Nucleotide-binding</keyword>
<keyword evidence="4 11" id="KW-0378">Hydrolase</keyword>
<dbReference type="OrthoDB" id="9803432at2"/>
<dbReference type="GO" id="GO:0003677">
    <property type="term" value="F:DNA binding"/>
    <property type="evidence" value="ECO:0007669"/>
    <property type="project" value="UniProtKB-UniRule"/>
</dbReference>
<dbReference type="Pfam" id="PF13538">
    <property type="entry name" value="UvrD_C_2"/>
    <property type="match status" value="1"/>
</dbReference>
<evidence type="ECO:0000256" key="9">
    <source>
        <dbReference type="ARBA" id="ARBA00023204"/>
    </source>
</evidence>
<proteinExistence type="inferred from homology"/>
<gene>
    <name evidence="11" type="primary">recD</name>
    <name evidence="13" type="ORF">ALGA_4077</name>
</gene>
<evidence type="ECO:0000256" key="7">
    <source>
        <dbReference type="ARBA" id="ARBA00022840"/>
    </source>
</evidence>
<dbReference type="GO" id="GO:0008854">
    <property type="term" value="F:exodeoxyribonuclease V activity"/>
    <property type="evidence" value="ECO:0007669"/>
    <property type="project" value="InterPro"/>
</dbReference>
<dbReference type="InterPro" id="IPR003593">
    <property type="entry name" value="AAA+_ATPase"/>
</dbReference>
<dbReference type="CDD" id="cd18809">
    <property type="entry name" value="SF1_C_RecD"/>
    <property type="match status" value="1"/>
</dbReference>
<dbReference type="Gene3D" id="3.40.50.300">
    <property type="entry name" value="P-loop containing nucleotide triphosphate hydrolases"/>
    <property type="match status" value="3"/>
</dbReference>
<evidence type="ECO:0000259" key="12">
    <source>
        <dbReference type="SMART" id="SM00382"/>
    </source>
</evidence>
<keyword evidence="3 11" id="KW-0227">DNA damage</keyword>
<comment type="subunit">
    <text evidence="11">Heterotrimer of RecB, RecC and RecD. All subunits contribute to DNA-binding.</text>
</comment>
<dbReference type="SUPFAM" id="SSF52540">
    <property type="entry name" value="P-loop containing nucleoside triphosphate hydrolases"/>
    <property type="match status" value="1"/>
</dbReference>
<dbReference type="InterPro" id="IPR049550">
    <property type="entry name" value="RecD_N"/>
</dbReference>
<dbReference type="GO" id="GO:0043139">
    <property type="term" value="F:5'-3' DNA helicase activity"/>
    <property type="evidence" value="ECO:0007669"/>
    <property type="project" value="UniProtKB-UniRule"/>
</dbReference>
<dbReference type="InterPro" id="IPR027417">
    <property type="entry name" value="P-loop_NTPase"/>
</dbReference>
<evidence type="ECO:0000256" key="8">
    <source>
        <dbReference type="ARBA" id="ARBA00023125"/>
    </source>
</evidence>
<dbReference type="NCBIfam" id="TIGR01447">
    <property type="entry name" value="recD"/>
    <property type="match status" value="1"/>
</dbReference>
<keyword evidence="10 11" id="KW-0413">Isomerase</keyword>
<evidence type="ECO:0000256" key="1">
    <source>
        <dbReference type="ARBA" id="ARBA00022722"/>
    </source>
</evidence>
<dbReference type="EC" id="5.6.2.3" evidence="11"/>
<keyword evidence="1 11" id="KW-0540">Nuclease</keyword>
<dbReference type="Pfam" id="PF21185">
    <property type="entry name" value="RecD_N"/>
    <property type="match status" value="1"/>
</dbReference>
<evidence type="ECO:0000256" key="5">
    <source>
        <dbReference type="ARBA" id="ARBA00022806"/>
    </source>
</evidence>
<feature type="binding site" evidence="11">
    <location>
        <begin position="176"/>
        <end position="183"/>
    </location>
    <ligand>
        <name>ATP</name>
        <dbReference type="ChEBI" id="CHEBI:30616"/>
    </ligand>
</feature>
<dbReference type="Proteomes" id="UP000218267">
    <property type="component" value="Chromosome"/>
</dbReference>
<keyword evidence="9 11" id="KW-0234">DNA repair</keyword>
<sequence>MKQGVDTHRVFADYFDDTEIKALAYAVSKNLSEGHICLDIGAYNDLITGKEESEIIEINPFLQKSHLFCVDEIKKSSFVMNGDSETRPFVLQNGKLYLQRYFEYESEIIQQIKAFVENEERNLFKNRAILINQKEFIQTLFSSSDTVENLSLAERVNWQLVAGLSVIQKHISIITGGPGTGKTTTVAKILAILYRDNPNLKVALAAPTGKAAARMKESLSQARDILPNLSQDVKDRFDDLEAKTIHRLLGYKMNSPYFRHDAINKLDYDLIVVDESSMISAPLMAKLFAAVSPLTRIVLLGDKNQLASVEAGSVFGDICLSLGEDMNRFSEENGAFMNSFISQADAQMSEKFIRTTPVVNLMAEHIVELKRSHRFKSTEGIGLFSKALIQGSVSEKDYQDSENCQGEFVKVEENENSPILSELMIKYKRYICEENIAKALQYINDVRFLCAVHEGKYGVKHYNMLIAKFLQQKSLLSPQEGFYENQPIIVTRNDYSLGLYNGDVGIIRNDENGVLKAWFEGVDGELKQVLPGFISAFDTVFAMTIHKSQGSEFSSVAVILPGDEDLAILTRELLYTGITRGKKEVILFGSKTVINDAAQRKVERASGIMERIQ</sequence>
<dbReference type="InterPro" id="IPR041851">
    <property type="entry name" value="RecD_N_sf"/>
</dbReference>
<reference evidence="13 14" key="1">
    <citation type="journal article" date="2018" name="Mar. Genomics">
        <title>Complete genome sequence of Marinifilaceae bacterium strain SPP2, isolated from the Antarctic marine sediment.</title>
        <authorList>
            <person name="Watanabe M."/>
            <person name="Kojima H."/>
            <person name="Fukui M."/>
        </authorList>
    </citation>
    <scope>NUCLEOTIDE SEQUENCE [LARGE SCALE GENOMIC DNA]</scope>
    <source>
        <strain evidence="13 14">SPP2</strain>
    </source>
</reference>
<comment type="similarity">
    <text evidence="11">Belongs to the RecD family.</text>
</comment>
<dbReference type="EMBL" id="AP018042">
    <property type="protein sequence ID" value="BAX82368.1"/>
    <property type="molecule type" value="Genomic_DNA"/>
</dbReference>
<evidence type="ECO:0000256" key="11">
    <source>
        <dbReference type="HAMAP-Rule" id="MF_01487"/>
    </source>
</evidence>
<name>A0A1Y1CPJ9_9BACT</name>
<dbReference type="InterPro" id="IPR006344">
    <property type="entry name" value="RecD"/>
</dbReference>
<reference evidence="14" key="2">
    <citation type="journal article" date="2020" name="Antonie Van Leeuwenhoek">
        <title>Labilibaculum antarcticum sp. nov., a novel facultative anaerobic, psychrotorelant bacterium isolated from marine sediment of Antarctica.</title>
        <authorList>
            <person name="Watanabe M."/>
            <person name="Kojima H."/>
            <person name="Fukui M."/>
        </authorList>
    </citation>
    <scope>NUCLEOTIDE SEQUENCE [LARGE SCALE GENOMIC DNA]</scope>
    <source>
        <strain evidence="14">SPP2</strain>
    </source>
</reference>
<dbReference type="Pfam" id="PF13245">
    <property type="entry name" value="AAA_19"/>
    <property type="match status" value="1"/>
</dbReference>
<organism evidence="13 14">
    <name type="scientific">Labilibaculum antarcticum</name>
    <dbReference type="NCBI Taxonomy" id="1717717"/>
    <lineage>
        <taxon>Bacteria</taxon>
        <taxon>Pseudomonadati</taxon>
        <taxon>Bacteroidota</taxon>
        <taxon>Bacteroidia</taxon>
        <taxon>Marinilabiliales</taxon>
        <taxon>Marinifilaceae</taxon>
        <taxon>Labilibaculum</taxon>
    </lineage>
</organism>
<keyword evidence="5 11" id="KW-0347">Helicase</keyword>
<dbReference type="PANTHER" id="PTHR43788">
    <property type="entry name" value="DNA2/NAM7 HELICASE FAMILY MEMBER"/>
    <property type="match status" value="1"/>
</dbReference>